<feature type="domain" description="Thiolase-like protein type 1 additional C-terminal" evidence="4">
    <location>
        <begin position="318"/>
        <end position="393"/>
    </location>
</feature>
<gene>
    <name evidence="5" type="ORF">METZ01_LOCUS166298</name>
</gene>
<dbReference type="PANTHER" id="PTHR18919:SF139">
    <property type="entry name" value="THIOLASE-LIKE PROTEIN TYPE 1 ADDITIONAL C-TERMINAL DOMAIN-CONTAINING PROTEIN"/>
    <property type="match status" value="1"/>
</dbReference>
<name>A0A382BIE7_9ZZZZ</name>
<evidence type="ECO:0000313" key="5">
    <source>
        <dbReference type="EMBL" id="SVB13444.1"/>
    </source>
</evidence>
<dbReference type="EMBL" id="UINC01029910">
    <property type="protein sequence ID" value="SVB13444.1"/>
    <property type="molecule type" value="Genomic_DNA"/>
</dbReference>
<dbReference type="Gene3D" id="2.40.50.840">
    <property type="match status" value="1"/>
</dbReference>
<dbReference type="AlphaFoldDB" id="A0A382BIE7"/>
<dbReference type="InterPro" id="IPR016039">
    <property type="entry name" value="Thiolase-like"/>
</dbReference>
<protein>
    <recommendedName>
        <fullName evidence="4">Thiolase-like protein type 1 additional C-terminal domain-containing protein</fullName>
    </recommendedName>
</protein>
<keyword evidence="2" id="KW-0808">Transferase</keyword>
<dbReference type="InterPro" id="IPR040771">
    <property type="entry name" value="TLP1_add_C"/>
</dbReference>
<proteinExistence type="inferred from homology"/>
<dbReference type="PANTHER" id="PTHR18919">
    <property type="entry name" value="ACETYL-COA C-ACYLTRANSFERASE"/>
    <property type="match status" value="1"/>
</dbReference>
<accession>A0A382BIE7</accession>
<comment type="similarity">
    <text evidence="1">Belongs to the thiolase-like superfamily. Thiolase family.</text>
</comment>
<evidence type="ECO:0000256" key="2">
    <source>
        <dbReference type="ARBA" id="ARBA00022679"/>
    </source>
</evidence>
<feature type="non-terminal residue" evidence="5">
    <location>
        <position position="1"/>
    </location>
</feature>
<evidence type="ECO:0000256" key="1">
    <source>
        <dbReference type="ARBA" id="ARBA00010982"/>
    </source>
</evidence>
<dbReference type="SUPFAM" id="SSF53901">
    <property type="entry name" value="Thiolase-like"/>
    <property type="match status" value="1"/>
</dbReference>
<keyword evidence="3" id="KW-0012">Acyltransferase</keyword>
<reference evidence="5" key="1">
    <citation type="submission" date="2018-05" db="EMBL/GenBank/DDBJ databases">
        <authorList>
            <person name="Lanie J.A."/>
            <person name="Ng W.-L."/>
            <person name="Kazmierczak K.M."/>
            <person name="Andrzejewski T.M."/>
            <person name="Davidsen T.M."/>
            <person name="Wayne K.J."/>
            <person name="Tettelin H."/>
            <person name="Glass J.I."/>
            <person name="Rusch D."/>
            <person name="Podicherti R."/>
            <person name="Tsui H.-C.T."/>
            <person name="Winkler M.E."/>
        </authorList>
    </citation>
    <scope>NUCLEOTIDE SEQUENCE</scope>
</reference>
<evidence type="ECO:0000256" key="3">
    <source>
        <dbReference type="ARBA" id="ARBA00023315"/>
    </source>
</evidence>
<dbReference type="Gene3D" id="3.40.47.10">
    <property type="match status" value="1"/>
</dbReference>
<organism evidence="5">
    <name type="scientific">marine metagenome</name>
    <dbReference type="NCBI Taxonomy" id="408172"/>
    <lineage>
        <taxon>unclassified sequences</taxon>
        <taxon>metagenomes</taxon>
        <taxon>ecological metagenomes</taxon>
    </lineage>
</organism>
<sequence>NQNQVVINETASAILHEGLDLAVITGAENGNSAGKARKAGVTLTETPAPGKYDRVIGAKQQPEHHEFERAQGIMRAIQIYPMYDNAIRHARGESIDQHAQRVSALWSRFNDVAQRNPNAWVQHNMTAEEIRTPSQTNRRISFPYTKFMNANMSVNMGAALIMCSAFKAKSLGIPKDRWVYPHAGVVGHDHFSASVRDNFYSSPGIRMIGRRLLELTDMTVDELDFVDLYSCFPSAVQIAAMEYGLDEKSDLTVTGGLTFGGGPLNNYVMHSVARTVELLREKQGARALITANGGNLYKHAHGIYGSEAPSHDFTVENVQDDIDALPSRQCLAKFVGNAIIESYTVMFSGDDPTVGHLACRTGDDTRTWVNTQDSDIMNAMLVEEFCGRPVHIKGPNELTVLS</sequence>
<dbReference type="Pfam" id="PF18313">
    <property type="entry name" value="TLP1_add_C"/>
    <property type="match status" value="1"/>
</dbReference>
<dbReference type="GO" id="GO:0016746">
    <property type="term" value="F:acyltransferase activity"/>
    <property type="evidence" value="ECO:0007669"/>
    <property type="project" value="UniProtKB-KW"/>
</dbReference>
<evidence type="ECO:0000259" key="4">
    <source>
        <dbReference type="Pfam" id="PF18313"/>
    </source>
</evidence>